<evidence type="ECO:0000256" key="1">
    <source>
        <dbReference type="ARBA" id="ARBA00005061"/>
    </source>
</evidence>
<dbReference type="Gene3D" id="3.40.50.620">
    <property type="entry name" value="HUPs"/>
    <property type="match status" value="1"/>
</dbReference>
<keyword evidence="6" id="KW-0067">ATP-binding</keyword>
<accession>A0A6M3KTH6</accession>
<comment type="pathway">
    <text evidence="1">Purine metabolism; 7-cyano-7-deazaguanine biosynthesis.</text>
</comment>
<evidence type="ECO:0000256" key="3">
    <source>
        <dbReference type="ARBA" id="ARBA00022723"/>
    </source>
</evidence>
<evidence type="ECO:0000256" key="6">
    <source>
        <dbReference type="ARBA" id="ARBA00022840"/>
    </source>
</evidence>
<dbReference type="EC" id="6.3.4.20" evidence="8"/>
<dbReference type="SUPFAM" id="SSF52402">
    <property type="entry name" value="Adenine nucleotide alpha hydrolases-like"/>
    <property type="match status" value="1"/>
</dbReference>
<dbReference type="GO" id="GO:0005524">
    <property type="term" value="F:ATP binding"/>
    <property type="evidence" value="ECO:0007669"/>
    <property type="project" value="UniProtKB-KW"/>
</dbReference>
<name>A0A6M3KTH6_9ZZZZ</name>
<reference evidence="10" key="1">
    <citation type="submission" date="2020-03" db="EMBL/GenBank/DDBJ databases">
        <title>The deep terrestrial virosphere.</title>
        <authorList>
            <person name="Holmfeldt K."/>
            <person name="Nilsson E."/>
            <person name="Simone D."/>
            <person name="Lopez-Fernandez M."/>
            <person name="Wu X."/>
            <person name="de Brujin I."/>
            <person name="Lundin D."/>
            <person name="Andersson A."/>
            <person name="Bertilsson S."/>
            <person name="Dopson M."/>
        </authorList>
    </citation>
    <scope>NUCLEOTIDE SEQUENCE</scope>
    <source>
        <strain evidence="10">MM415B02339</strain>
    </source>
</reference>
<dbReference type="GO" id="GO:0046872">
    <property type="term" value="F:metal ion binding"/>
    <property type="evidence" value="ECO:0007669"/>
    <property type="project" value="UniProtKB-KW"/>
</dbReference>
<comment type="similarity">
    <text evidence="7">Belongs to the QueC family.</text>
</comment>
<keyword evidence="4" id="KW-0547">Nucleotide-binding</keyword>
<evidence type="ECO:0000256" key="4">
    <source>
        <dbReference type="ARBA" id="ARBA00022741"/>
    </source>
</evidence>
<evidence type="ECO:0000256" key="8">
    <source>
        <dbReference type="ARBA" id="ARBA00039149"/>
    </source>
</evidence>
<evidence type="ECO:0000256" key="9">
    <source>
        <dbReference type="ARBA" id="ARBA00047890"/>
    </source>
</evidence>
<evidence type="ECO:0000256" key="7">
    <source>
        <dbReference type="ARBA" id="ARBA00037993"/>
    </source>
</evidence>
<keyword evidence="5" id="KW-0862">Zinc</keyword>
<comment type="catalytic activity">
    <reaction evidence="9">
        <text>7-carboxy-7-carbaguanine + NH4(+) + 2 ATP = 7-cyano-7-carbaguanine + 2 AMP + 2 diphosphate + 2 H(+)</text>
        <dbReference type="Rhea" id="RHEA:27982"/>
        <dbReference type="ChEBI" id="CHEBI:15378"/>
        <dbReference type="ChEBI" id="CHEBI:28938"/>
        <dbReference type="ChEBI" id="CHEBI:30616"/>
        <dbReference type="ChEBI" id="CHEBI:33019"/>
        <dbReference type="ChEBI" id="CHEBI:45075"/>
        <dbReference type="ChEBI" id="CHEBI:61036"/>
        <dbReference type="ChEBI" id="CHEBI:456215"/>
        <dbReference type="EC" id="6.3.4.20"/>
    </reaction>
</comment>
<dbReference type="HAMAP" id="MF_01633">
    <property type="entry name" value="QueC"/>
    <property type="match status" value="1"/>
</dbReference>
<dbReference type="InterPro" id="IPR018317">
    <property type="entry name" value="QueC"/>
</dbReference>
<proteinExistence type="inferred from homology"/>
<keyword evidence="2" id="KW-0436">Ligase</keyword>
<evidence type="ECO:0000256" key="2">
    <source>
        <dbReference type="ARBA" id="ARBA00022598"/>
    </source>
</evidence>
<dbReference type="Pfam" id="PF06508">
    <property type="entry name" value="QueC"/>
    <property type="match status" value="1"/>
</dbReference>
<dbReference type="InterPro" id="IPR014729">
    <property type="entry name" value="Rossmann-like_a/b/a_fold"/>
</dbReference>
<keyword evidence="3" id="KW-0479">Metal-binding</keyword>
<sequence length="216" mass="22517">MNDGAVVLFSGGQDSTTCLAWAIRMWGAGNVVALTITYGQRHVVEVEAARKIGKIAGVEHIFAEVSGFPSNNALIDHAAEFVTANGLPSTFVPCRNAVFMALAGAHATARGWGNVVSGVCQADYSGYPDCRQDFVDAMATALGKAVDGVVTIHAPLMWLSKGEAVLLMGKLGALDLLGESVTCYRGQPSCGECPACVLRASGFKEAGVLDPAEEKP</sequence>
<dbReference type="NCBIfam" id="TIGR00364">
    <property type="entry name" value="7-cyano-7-deazaguanine synthase QueC"/>
    <property type="match status" value="1"/>
</dbReference>
<protein>
    <recommendedName>
        <fullName evidence="8">7-cyano-7-deazaguanine synthase</fullName>
        <ecNumber evidence="8">6.3.4.20</ecNumber>
    </recommendedName>
</protein>
<dbReference type="GO" id="GO:0016874">
    <property type="term" value="F:ligase activity"/>
    <property type="evidence" value="ECO:0007669"/>
    <property type="project" value="UniProtKB-KW"/>
</dbReference>
<dbReference type="PANTHER" id="PTHR42914">
    <property type="entry name" value="7-CYANO-7-DEAZAGUANINE SYNTHASE"/>
    <property type="match status" value="1"/>
</dbReference>
<evidence type="ECO:0000256" key="5">
    <source>
        <dbReference type="ARBA" id="ARBA00022833"/>
    </source>
</evidence>
<dbReference type="AlphaFoldDB" id="A0A6M3KTH6"/>
<gene>
    <name evidence="10" type="ORF">MM415B02339_0003</name>
</gene>
<organism evidence="10">
    <name type="scientific">viral metagenome</name>
    <dbReference type="NCBI Taxonomy" id="1070528"/>
    <lineage>
        <taxon>unclassified sequences</taxon>
        <taxon>metagenomes</taxon>
        <taxon>organismal metagenomes</taxon>
    </lineage>
</organism>
<dbReference type="PANTHER" id="PTHR42914:SF1">
    <property type="entry name" value="7-CYANO-7-DEAZAGUANINE SYNTHASE"/>
    <property type="match status" value="1"/>
</dbReference>
<dbReference type="PIRSF" id="PIRSF006293">
    <property type="entry name" value="ExsB"/>
    <property type="match status" value="1"/>
</dbReference>
<evidence type="ECO:0000313" key="10">
    <source>
        <dbReference type="EMBL" id="QJA84861.1"/>
    </source>
</evidence>
<dbReference type="EMBL" id="MT142538">
    <property type="protein sequence ID" value="QJA84861.1"/>
    <property type="molecule type" value="Genomic_DNA"/>
</dbReference>
<dbReference type="CDD" id="cd01995">
    <property type="entry name" value="QueC-like"/>
    <property type="match status" value="1"/>
</dbReference>